<organism evidence="3 4">
    <name type="scientific">Streptosporangium subroseum</name>
    <dbReference type="NCBI Taxonomy" id="106412"/>
    <lineage>
        <taxon>Bacteria</taxon>
        <taxon>Bacillati</taxon>
        <taxon>Actinomycetota</taxon>
        <taxon>Actinomycetes</taxon>
        <taxon>Streptosporangiales</taxon>
        <taxon>Streptosporangiaceae</taxon>
        <taxon>Streptosporangium</taxon>
    </lineage>
</organism>
<evidence type="ECO:0000256" key="1">
    <source>
        <dbReference type="ARBA" id="ARBA00006484"/>
    </source>
</evidence>
<comment type="similarity">
    <text evidence="1">Belongs to the short-chain dehydrogenases/reductases (SDR) family.</text>
</comment>
<dbReference type="InterPro" id="IPR036291">
    <property type="entry name" value="NAD(P)-bd_dom_sf"/>
</dbReference>
<dbReference type="EMBL" id="FZOD01000049">
    <property type="protein sequence ID" value="SNT48471.1"/>
    <property type="molecule type" value="Genomic_DNA"/>
</dbReference>
<keyword evidence="2" id="KW-0560">Oxidoreductase</keyword>
<dbReference type="PRINTS" id="PR00080">
    <property type="entry name" value="SDRFAMILY"/>
</dbReference>
<dbReference type="Gene3D" id="3.40.50.720">
    <property type="entry name" value="NAD(P)-binding Rossmann-like Domain"/>
    <property type="match status" value="1"/>
</dbReference>
<dbReference type="InterPro" id="IPR020904">
    <property type="entry name" value="Sc_DH/Rdtase_CS"/>
</dbReference>
<dbReference type="PROSITE" id="PS00061">
    <property type="entry name" value="ADH_SHORT"/>
    <property type="match status" value="1"/>
</dbReference>
<dbReference type="FunFam" id="3.40.50.720:FF:000084">
    <property type="entry name" value="Short-chain dehydrogenase reductase"/>
    <property type="match status" value="1"/>
</dbReference>
<keyword evidence="4" id="KW-1185">Reference proteome</keyword>
<proteinExistence type="inferred from homology"/>
<accession>A0A239N0H1</accession>
<dbReference type="NCBIfam" id="NF005559">
    <property type="entry name" value="PRK07231.1"/>
    <property type="match status" value="1"/>
</dbReference>
<dbReference type="Pfam" id="PF13561">
    <property type="entry name" value="adh_short_C2"/>
    <property type="match status" value="1"/>
</dbReference>
<dbReference type="SUPFAM" id="SSF51735">
    <property type="entry name" value="NAD(P)-binding Rossmann-fold domains"/>
    <property type="match status" value="1"/>
</dbReference>
<dbReference type="PANTHER" id="PTHR24321:SF8">
    <property type="entry name" value="ESTRADIOL 17-BETA-DEHYDROGENASE 8-RELATED"/>
    <property type="match status" value="1"/>
</dbReference>
<evidence type="ECO:0000313" key="4">
    <source>
        <dbReference type="Proteomes" id="UP000198282"/>
    </source>
</evidence>
<protein>
    <submittedName>
        <fullName evidence="3">NAD(P)-dependent dehydrogenase, short-chain alcohol dehydrogenase family</fullName>
    </submittedName>
</protein>
<dbReference type="CDD" id="cd05233">
    <property type="entry name" value="SDR_c"/>
    <property type="match status" value="1"/>
</dbReference>
<gene>
    <name evidence="3" type="ORF">SAMN05216276_104955</name>
</gene>
<dbReference type="InterPro" id="IPR002347">
    <property type="entry name" value="SDR_fam"/>
</dbReference>
<sequence length="278" mass="28475">MTPKVRDLHNQPCPQRTINLGVTMTARFTGKVVLVTGGGSGIGRAIALAFAREGAAVAVAGRSAEPLTRTVKLIEAEAEDGRATAITADVTRSEDVAALVTRTAATYGGLDVAVNNAGIITAFGPVGDIDEDQWSTLVAVNLTGTLLSMKHEIAHMRRNGGGAIVNVSSNLGAHKRLAGLGAYVATKAAVSALTRNAALDHIRDGVRINAVSPGPMDTPMSYRPGETAADRDARMGEQLPAGRVGGLDEISAAVLYLASPEAGFVVGTDLLIDGGATA</sequence>
<name>A0A239N0H1_9ACTN</name>
<dbReference type="Proteomes" id="UP000198282">
    <property type="component" value="Unassembled WGS sequence"/>
</dbReference>
<dbReference type="PANTHER" id="PTHR24321">
    <property type="entry name" value="DEHYDROGENASES, SHORT CHAIN"/>
    <property type="match status" value="1"/>
</dbReference>
<dbReference type="PRINTS" id="PR00081">
    <property type="entry name" value="GDHRDH"/>
</dbReference>
<dbReference type="AlphaFoldDB" id="A0A239N0H1"/>
<evidence type="ECO:0000256" key="2">
    <source>
        <dbReference type="ARBA" id="ARBA00023002"/>
    </source>
</evidence>
<reference evidence="3 4" key="1">
    <citation type="submission" date="2017-06" db="EMBL/GenBank/DDBJ databases">
        <authorList>
            <person name="Kim H.J."/>
            <person name="Triplett B.A."/>
        </authorList>
    </citation>
    <scope>NUCLEOTIDE SEQUENCE [LARGE SCALE GENOMIC DNA]</scope>
    <source>
        <strain evidence="3 4">CGMCC 4.2132</strain>
    </source>
</reference>
<evidence type="ECO:0000313" key="3">
    <source>
        <dbReference type="EMBL" id="SNT48471.1"/>
    </source>
</evidence>
<dbReference type="GO" id="GO:0016491">
    <property type="term" value="F:oxidoreductase activity"/>
    <property type="evidence" value="ECO:0007669"/>
    <property type="project" value="UniProtKB-KW"/>
</dbReference>